<dbReference type="AlphaFoldDB" id="A0A6M5UE15"/>
<dbReference type="InterPro" id="IPR050493">
    <property type="entry name" value="FAD-dep_Monooxygenase_BioMet"/>
</dbReference>
<evidence type="ECO:0000313" key="5">
    <source>
        <dbReference type="Proteomes" id="UP000451354"/>
    </source>
</evidence>
<dbReference type="PANTHER" id="PTHR13789">
    <property type="entry name" value="MONOOXYGENASE"/>
    <property type="match status" value="1"/>
</dbReference>
<evidence type="ECO:0000313" key="4">
    <source>
        <dbReference type="EMBL" id="QJW35495.1"/>
    </source>
</evidence>
<evidence type="ECO:0000256" key="2">
    <source>
        <dbReference type="ARBA" id="ARBA00023033"/>
    </source>
</evidence>
<dbReference type="OrthoDB" id="9782160at2"/>
<proteinExistence type="predicted"/>
<keyword evidence="2" id="KW-0503">Monooxygenase</keyword>
<dbReference type="PANTHER" id="PTHR13789:SF309">
    <property type="entry name" value="PUTATIVE (AFU_ORTHOLOGUE AFUA_6G14510)-RELATED"/>
    <property type="match status" value="1"/>
</dbReference>
<accession>A0A6M5UE15</accession>
<evidence type="ECO:0000256" key="3">
    <source>
        <dbReference type="SAM" id="MobiDB-lite"/>
    </source>
</evidence>
<dbReference type="EMBL" id="CP052757">
    <property type="protein sequence ID" value="QJW35495.1"/>
    <property type="molecule type" value="Genomic_DNA"/>
</dbReference>
<dbReference type="Gene3D" id="3.30.9.30">
    <property type="match status" value="1"/>
</dbReference>
<evidence type="ECO:0008006" key="6">
    <source>
        <dbReference type="Google" id="ProtNLM"/>
    </source>
</evidence>
<protein>
    <recommendedName>
        <fullName evidence="6">FAD-binding domain-containing protein</fullName>
    </recommendedName>
</protein>
<feature type="compositionally biased region" description="Basic and acidic residues" evidence="3">
    <location>
        <begin position="111"/>
        <end position="122"/>
    </location>
</feature>
<dbReference type="InterPro" id="IPR036188">
    <property type="entry name" value="FAD/NAD-bd_sf"/>
</dbReference>
<gene>
    <name evidence="4" type="ORF">FIC82_004040</name>
</gene>
<dbReference type="Gene3D" id="3.50.50.60">
    <property type="entry name" value="FAD/NAD(P)-binding domain"/>
    <property type="match status" value="1"/>
</dbReference>
<sequence length="348" mass="37199">MSAALGLGDRLRDLAALQGEVGLRRPDGRWLVRANASAASARFGDQTLVLLRAQLVGMVADALPDGALRLGVDAAVVDLGDAGRPARVRVRDAVEQGRDVGRDGAVGRSGDAPRQRDERSDQEPSPGSAERRLPVTGRCRGDRGGARRRGRRHRLADPATLVARCARAGPRRVDGVAARRRGTARRAGWCGRERERGVAASFAELRDRLADGHAPIPDLLASVDPDHVLCHKLRQLPAPPTSLVTGRVALVGDAANAMLPNVGQGWCQALDGAGSAAAGVPEALRLWSAERRPRVTKVMERSAQMGGCRGRRHPSRERCMLMPAPGSPGRSAWRWVVNAGWRARLAIS</sequence>
<name>A0A6M5UE15_9MICO</name>
<keyword evidence="5" id="KW-1185">Reference proteome</keyword>
<dbReference type="GO" id="GO:0004497">
    <property type="term" value="F:monooxygenase activity"/>
    <property type="evidence" value="ECO:0007669"/>
    <property type="project" value="UniProtKB-KW"/>
</dbReference>
<keyword evidence="1" id="KW-0560">Oxidoreductase</keyword>
<evidence type="ECO:0000256" key="1">
    <source>
        <dbReference type="ARBA" id="ARBA00023002"/>
    </source>
</evidence>
<feature type="region of interest" description="Disordered" evidence="3">
    <location>
        <begin position="91"/>
        <end position="154"/>
    </location>
</feature>
<dbReference type="Proteomes" id="UP000451354">
    <property type="component" value="Chromosome"/>
</dbReference>
<feature type="compositionally biased region" description="Basic and acidic residues" evidence="3">
    <location>
        <begin position="129"/>
        <end position="145"/>
    </location>
</feature>
<organism evidence="4 5">
    <name type="scientific">Cellulosimicrobium protaetiae</name>
    <dbReference type="NCBI Taxonomy" id="2587808"/>
    <lineage>
        <taxon>Bacteria</taxon>
        <taxon>Bacillati</taxon>
        <taxon>Actinomycetota</taxon>
        <taxon>Actinomycetes</taxon>
        <taxon>Micrococcales</taxon>
        <taxon>Promicromonosporaceae</taxon>
        <taxon>Cellulosimicrobium</taxon>
    </lineage>
</organism>
<feature type="compositionally biased region" description="Basic and acidic residues" evidence="3">
    <location>
        <begin position="91"/>
        <end position="102"/>
    </location>
</feature>
<reference evidence="4 5" key="1">
    <citation type="journal article" date="2022" name="Int. J. Syst. Evol. Microbiol.">
        <title>Cellulosimicrobium protaetiae sp. nov., isolated from the gut of the larva of Protaetia brevitarsis seulensis.</title>
        <authorList>
            <person name="Le Han H."/>
            <person name="Nguyen T.T.H."/>
            <person name="Li Z."/>
            <person name="Shin N.R."/>
            <person name="Kim S.G."/>
        </authorList>
    </citation>
    <scope>NUCLEOTIDE SEQUENCE [LARGE SCALE GENOMIC DNA]</scope>
    <source>
        <strain evidence="4 5">BI34</strain>
    </source>
</reference>
<dbReference type="KEGG" id="cprt:FIC82_004040"/>
<dbReference type="SUPFAM" id="SSF51905">
    <property type="entry name" value="FAD/NAD(P)-binding domain"/>
    <property type="match status" value="1"/>
</dbReference>
<dbReference type="RefSeq" id="WP_154797661.1">
    <property type="nucleotide sequence ID" value="NZ_CP052757.1"/>
</dbReference>